<gene>
    <name evidence="2" type="ORF">Heshes_15360</name>
    <name evidence="3" type="ORF">SAMN04489725_105176</name>
</gene>
<dbReference type="EMBL" id="BSRA01000007">
    <property type="protein sequence ID" value="GLV13852.1"/>
    <property type="molecule type" value="Genomic_DNA"/>
</dbReference>
<reference evidence="2" key="3">
    <citation type="submission" date="2023-02" db="EMBL/GenBank/DDBJ databases">
        <title>Proposal of a novel subspecies: Alicyclobacillus hesperidum subspecies aegle.</title>
        <authorList>
            <person name="Goto K."/>
            <person name="Fujii T."/>
            <person name="Yasui K."/>
            <person name="Mochida K."/>
            <person name="Kato-Tanaka Y."/>
            <person name="Morohoshi S."/>
            <person name="An S.Y."/>
            <person name="Kasai H."/>
            <person name="Yokota A."/>
        </authorList>
    </citation>
    <scope>NUCLEOTIDE SEQUENCE</scope>
    <source>
        <strain evidence="2">DSM 12766</strain>
    </source>
</reference>
<organism evidence="3 4">
    <name type="scientific">Alicyclobacillus hesperidum</name>
    <dbReference type="NCBI Taxonomy" id="89784"/>
    <lineage>
        <taxon>Bacteria</taxon>
        <taxon>Bacillati</taxon>
        <taxon>Bacillota</taxon>
        <taxon>Bacilli</taxon>
        <taxon>Bacillales</taxon>
        <taxon>Alicyclobacillaceae</taxon>
        <taxon>Alicyclobacillus</taxon>
    </lineage>
</organism>
<dbReference type="Pfam" id="PF13302">
    <property type="entry name" value="Acetyltransf_3"/>
    <property type="match status" value="1"/>
</dbReference>
<dbReference type="Gene3D" id="3.40.630.30">
    <property type="match status" value="1"/>
</dbReference>
<dbReference type="RefSeq" id="WP_081503925.1">
    <property type="nucleotide sequence ID" value="NZ_BSRA01000007.1"/>
</dbReference>
<dbReference type="PROSITE" id="PS51186">
    <property type="entry name" value="GNAT"/>
    <property type="match status" value="1"/>
</dbReference>
<sequence length="175" mass="20391">MMSDTLRLADGAWRLRPFHLRRDLPIAIRWYDAELVEWLEGTTDAPYDERQIVRMYTWLASRGHSFAIERRMGRKDWFMVGDVTLCKDMLPIVIGDSRWRGMGIGTMVIERLVRLATELGWSKLVAHKVLARNRASWRMFEKAGFVRIATHVDTSGLEYYVMERDLGQGLATSIR</sequence>
<proteinExistence type="predicted"/>
<protein>
    <submittedName>
        <fullName evidence="3">L-amino acid N-acyltransferase YncA</fullName>
    </submittedName>
</protein>
<evidence type="ECO:0000313" key="2">
    <source>
        <dbReference type="EMBL" id="GLV13852.1"/>
    </source>
</evidence>
<dbReference type="GO" id="GO:0016747">
    <property type="term" value="F:acyltransferase activity, transferring groups other than amino-acyl groups"/>
    <property type="evidence" value="ECO:0007669"/>
    <property type="project" value="InterPro"/>
</dbReference>
<evidence type="ECO:0000313" key="3">
    <source>
        <dbReference type="EMBL" id="SDW41708.1"/>
    </source>
</evidence>
<dbReference type="InterPro" id="IPR016181">
    <property type="entry name" value="Acyl_CoA_acyltransferase"/>
</dbReference>
<evidence type="ECO:0000313" key="4">
    <source>
        <dbReference type="Proteomes" id="UP000182589"/>
    </source>
</evidence>
<dbReference type="SUPFAM" id="SSF55729">
    <property type="entry name" value="Acyl-CoA N-acyltransferases (Nat)"/>
    <property type="match status" value="1"/>
</dbReference>
<dbReference type="InterPro" id="IPR000182">
    <property type="entry name" value="GNAT_dom"/>
</dbReference>
<dbReference type="AlphaFoldDB" id="A0A1H2TCX1"/>
<feature type="domain" description="N-acetyltransferase" evidence="1">
    <location>
        <begin position="13"/>
        <end position="167"/>
    </location>
</feature>
<dbReference type="STRING" id="89784.SAMN04489725_105176"/>
<keyword evidence="4" id="KW-1185">Reference proteome</keyword>
<name>A0A1H2TCX1_9BACL</name>
<dbReference type="EMBL" id="FNOJ01000005">
    <property type="protein sequence ID" value="SDW41708.1"/>
    <property type="molecule type" value="Genomic_DNA"/>
</dbReference>
<keyword evidence="3" id="KW-0808">Transferase</keyword>
<dbReference type="Proteomes" id="UP001157137">
    <property type="component" value="Unassembled WGS sequence"/>
</dbReference>
<reference evidence="4" key="1">
    <citation type="submission" date="2016-10" db="EMBL/GenBank/DDBJ databases">
        <authorList>
            <person name="Varghese N."/>
        </authorList>
    </citation>
    <scope>NUCLEOTIDE SEQUENCE [LARGE SCALE GENOMIC DNA]</scope>
    <source>
        <strain evidence="4">DSM 12489</strain>
    </source>
</reference>
<keyword evidence="3" id="KW-0012">Acyltransferase</keyword>
<accession>A0A1H2TCX1</accession>
<reference evidence="3" key="2">
    <citation type="submission" date="2016-10" db="EMBL/GenBank/DDBJ databases">
        <authorList>
            <person name="de Groot N.N."/>
        </authorList>
    </citation>
    <scope>NUCLEOTIDE SEQUENCE [LARGE SCALE GENOMIC DNA]</scope>
    <source>
        <strain evidence="3">DSM 12489</strain>
    </source>
</reference>
<evidence type="ECO:0000259" key="1">
    <source>
        <dbReference type="PROSITE" id="PS51186"/>
    </source>
</evidence>
<dbReference type="Proteomes" id="UP000182589">
    <property type="component" value="Unassembled WGS sequence"/>
</dbReference>